<evidence type="ECO:0000256" key="2">
    <source>
        <dbReference type="ARBA" id="ARBA00009409"/>
    </source>
</evidence>
<protein>
    <submittedName>
        <fullName evidence="12">Formamidopyrimidine-DNA glycosylase</fullName>
    </submittedName>
</protein>
<dbReference type="GO" id="GO:0003684">
    <property type="term" value="F:damaged DNA binding"/>
    <property type="evidence" value="ECO:0007669"/>
    <property type="project" value="InterPro"/>
</dbReference>
<sequence>MPEIAEGAVDVQAMVARIVHFLRLHLVGKKIASASAIDDANVFGKVGCTGAAVETALRGRKVVSAGSQGKYFWITLDKPPHLVMHFGMTGWIHIRGEKTAYNNYYKKMKDAELAEWPPKFWKFHLATAENPSVEIAYTDARRFGRVRLVDCPGPEIRQHSPLKENGPDPVVDIDRFTEDYLRSRMKTRHVPVKALLLDQATISGIGNWVADETLYHAKLHPEQYSDTFSDAEITKLYESVRYVCQTAVDKLGDSDEFPKHWIFDYRWGKGAKGAADKLPNGERLAFITVGGRTSCYAPAVQKKTGQVVEGAKGDFVEPEPASTPPPPPPPAGGKKKSRKAISDEKVEVQESNEAGAAPLMKNEPTSNKGKKRVSRAKEEDDDSAEDERPPPKKSQRSSTVKEEKVDPKAESSGRRRSSRLQK</sequence>
<evidence type="ECO:0000256" key="7">
    <source>
        <dbReference type="ARBA" id="ARBA00023239"/>
    </source>
</evidence>
<dbReference type="InterPro" id="IPR012319">
    <property type="entry name" value="FPG_cat"/>
</dbReference>
<dbReference type="PANTHER" id="PTHR22993">
    <property type="entry name" value="FORMAMIDOPYRIMIDINE-DNA GLYCOSYLASE"/>
    <property type="match status" value="1"/>
</dbReference>
<evidence type="ECO:0000256" key="4">
    <source>
        <dbReference type="ARBA" id="ARBA00022801"/>
    </source>
</evidence>
<dbReference type="GO" id="GO:0016829">
    <property type="term" value="F:lyase activity"/>
    <property type="evidence" value="ECO:0007669"/>
    <property type="project" value="UniProtKB-KW"/>
</dbReference>
<evidence type="ECO:0000256" key="6">
    <source>
        <dbReference type="ARBA" id="ARBA00023204"/>
    </source>
</evidence>
<dbReference type="EMBL" id="AZGY01000006">
    <property type="protein sequence ID" value="KZZ97536.1"/>
    <property type="molecule type" value="Genomic_DNA"/>
</dbReference>
<evidence type="ECO:0000256" key="10">
    <source>
        <dbReference type="SAM" id="MobiDB-lite"/>
    </source>
</evidence>
<dbReference type="SMART" id="SM00898">
    <property type="entry name" value="Fapy_DNA_glyco"/>
    <property type="match status" value="1"/>
</dbReference>
<dbReference type="GO" id="GO:0008270">
    <property type="term" value="F:zinc ion binding"/>
    <property type="evidence" value="ECO:0007669"/>
    <property type="project" value="InterPro"/>
</dbReference>
<keyword evidence="8" id="KW-0511">Multifunctional enzyme</keyword>
<dbReference type="GO" id="GO:0006284">
    <property type="term" value="P:base-excision repair"/>
    <property type="evidence" value="ECO:0007669"/>
    <property type="project" value="InterPro"/>
</dbReference>
<feature type="compositionally biased region" description="Pro residues" evidence="10">
    <location>
        <begin position="321"/>
        <end position="331"/>
    </location>
</feature>
<dbReference type="InterPro" id="IPR035937">
    <property type="entry name" value="FPG_N"/>
</dbReference>
<dbReference type="GO" id="GO:0003906">
    <property type="term" value="F:DNA-(apurinic or apyrimidinic site) endonuclease activity"/>
    <property type="evidence" value="ECO:0007669"/>
    <property type="project" value="InterPro"/>
</dbReference>
<dbReference type="SUPFAM" id="SSF81624">
    <property type="entry name" value="N-terminal domain of MutM-like DNA repair proteins"/>
    <property type="match status" value="1"/>
</dbReference>
<keyword evidence="9" id="KW-0326">Glycosidase</keyword>
<dbReference type="PANTHER" id="PTHR22993:SF9">
    <property type="entry name" value="FORMAMIDOPYRIMIDINE-DNA GLYCOSYLASE"/>
    <property type="match status" value="1"/>
</dbReference>
<dbReference type="OrthoDB" id="444592at2759"/>
<dbReference type="Gene3D" id="1.10.8.50">
    <property type="match status" value="1"/>
</dbReference>
<accession>A0A168DAI8</accession>
<dbReference type="AlphaFoldDB" id="A0A168DAI8"/>
<gene>
    <name evidence="12" type="ORF">AAL_03500</name>
</gene>
<dbReference type="CDD" id="cd08972">
    <property type="entry name" value="PF_Nei_N"/>
    <property type="match status" value="1"/>
</dbReference>
<comment type="similarity">
    <text evidence="2">Belongs to the FPG family.</text>
</comment>
<keyword evidence="4" id="KW-0378">Hydrolase</keyword>
<dbReference type="GO" id="GO:0008534">
    <property type="term" value="F:oxidized purine nucleobase lesion DNA N-glycosylase activity"/>
    <property type="evidence" value="ECO:0007669"/>
    <property type="project" value="UniProtKB-EC"/>
</dbReference>
<keyword evidence="5" id="KW-0238">DNA-binding</keyword>
<dbReference type="Pfam" id="PF06831">
    <property type="entry name" value="H2TH"/>
    <property type="match status" value="1"/>
</dbReference>
<dbReference type="FunFam" id="1.10.8.50:FF:000009">
    <property type="entry name" value="Formamidopyrimidine-DNA glycosylase"/>
    <property type="match status" value="1"/>
</dbReference>
<keyword evidence="7" id="KW-0456">Lyase</keyword>
<evidence type="ECO:0000256" key="9">
    <source>
        <dbReference type="ARBA" id="ARBA00023295"/>
    </source>
</evidence>
<evidence type="ECO:0000313" key="12">
    <source>
        <dbReference type="EMBL" id="KZZ97536.1"/>
    </source>
</evidence>
<organism evidence="12 13">
    <name type="scientific">Moelleriella libera RCEF 2490</name>
    <dbReference type="NCBI Taxonomy" id="1081109"/>
    <lineage>
        <taxon>Eukaryota</taxon>
        <taxon>Fungi</taxon>
        <taxon>Dikarya</taxon>
        <taxon>Ascomycota</taxon>
        <taxon>Pezizomycotina</taxon>
        <taxon>Sordariomycetes</taxon>
        <taxon>Hypocreomycetidae</taxon>
        <taxon>Hypocreales</taxon>
        <taxon>Clavicipitaceae</taxon>
        <taxon>Moelleriella</taxon>
    </lineage>
</organism>
<keyword evidence="13" id="KW-1185">Reference proteome</keyword>
<dbReference type="STRING" id="1081109.A0A168DAI8"/>
<evidence type="ECO:0000259" key="11">
    <source>
        <dbReference type="PROSITE" id="PS51068"/>
    </source>
</evidence>
<evidence type="ECO:0000256" key="3">
    <source>
        <dbReference type="ARBA" id="ARBA00022763"/>
    </source>
</evidence>
<evidence type="ECO:0000256" key="8">
    <source>
        <dbReference type="ARBA" id="ARBA00023268"/>
    </source>
</evidence>
<proteinExistence type="inferred from homology"/>
<evidence type="ECO:0000313" key="13">
    <source>
        <dbReference type="Proteomes" id="UP000078544"/>
    </source>
</evidence>
<evidence type="ECO:0000256" key="1">
    <source>
        <dbReference type="ARBA" id="ARBA00001668"/>
    </source>
</evidence>
<dbReference type="PROSITE" id="PS51068">
    <property type="entry name" value="FPG_CAT"/>
    <property type="match status" value="1"/>
</dbReference>
<dbReference type="InterPro" id="IPR015886">
    <property type="entry name" value="H2TH_FPG"/>
</dbReference>
<comment type="catalytic activity">
    <reaction evidence="1">
        <text>Hydrolysis of DNA containing ring-opened 7-methylguanine residues, releasing 2,6-diamino-4-hydroxy-5-(N-methyl)formamidopyrimidine.</text>
        <dbReference type="EC" id="3.2.2.23"/>
    </reaction>
</comment>
<dbReference type="Pfam" id="PF01149">
    <property type="entry name" value="Fapy_DNA_glyco"/>
    <property type="match status" value="1"/>
</dbReference>
<name>A0A168DAI8_9HYPO</name>
<keyword evidence="3" id="KW-0227">DNA damage</keyword>
<feature type="region of interest" description="Disordered" evidence="10">
    <location>
        <begin position="314"/>
        <end position="422"/>
    </location>
</feature>
<keyword evidence="6" id="KW-0234">DNA repair</keyword>
<feature type="domain" description="Formamidopyrimidine-DNA glycosylase catalytic" evidence="11">
    <location>
        <begin position="10"/>
        <end position="144"/>
    </location>
</feature>
<reference evidence="12 13" key="1">
    <citation type="journal article" date="2016" name="Genome Biol. Evol.">
        <title>Divergent and convergent evolution of fungal pathogenicity.</title>
        <authorList>
            <person name="Shang Y."/>
            <person name="Xiao G."/>
            <person name="Zheng P."/>
            <person name="Cen K."/>
            <person name="Zhan S."/>
            <person name="Wang C."/>
        </authorList>
    </citation>
    <scope>NUCLEOTIDE SEQUENCE [LARGE SCALE GENOMIC DNA]</scope>
    <source>
        <strain evidence="12 13">RCEF 2490</strain>
    </source>
</reference>
<dbReference type="SUPFAM" id="SSF46946">
    <property type="entry name" value="S13-like H2TH domain"/>
    <property type="match status" value="1"/>
</dbReference>
<dbReference type="Proteomes" id="UP000078544">
    <property type="component" value="Unassembled WGS sequence"/>
</dbReference>
<evidence type="ECO:0000256" key="5">
    <source>
        <dbReference type="ARBA" id="ARBA00023125"/>
    </source>
</evidence>
<feature type="compositionally biased region" description="Basic and acidic residues" evidence="10">
    <location>
        <begin position="399"/>
        <end position="413"/>
    </location>
</feature>
<dbReference type="InterPro" id="IPR010979">
    <property type="entry name" value="Ribosomal_uS13-like_H2TH"/>
</dbReference>
<dbReference type="SMART" id="SM01232">
    <property type="entry name" value="H2TH"/>
    <property type="match status" value="1"/>
</dbReference>
<dbReference type="Gene3D" id="3.20.190.10">
    <property type="entry name" value="MutM-like, N-terminal"/>
    <property type="match status" value="1"/>
</dbReference>
<dbReference type="GO" id="GO:0005634">
    <property type="term" value="C:nucleus"/>
    <property type="evidence" value="ECO:0007669"/>
    <property type="project" value="TreeGrafter"/>
</dbReference>
<comment type="caution">
    <text evidence="12">The sequence shown here is derived from an EMBL/GenBank/DDBJ whole genome shotgun (WGS) entry which is preliminary data.</text>
</comment>